<organism evidence="2 3">
    <name type="scientific">Lysobacter daejeonensis GH1-9</name>
    <dbReference type="NCBI Taxonomy" id="1385517"/>
    <lineage>
        <taxon>Bacteria</taxon>
        <taxon>Pseudomonadati</taxon>
        <taxon>Pseudomonadota</taxon>
        <taxon>Gammaproteobacteria</taxon>
        <taxon>Lysobacterales</taxon>
        <taxon>Lysobacteraceae</taxon>
        <taxon>Aerolutibacter</taxon>
    </lineage>
</organism>
<gene>
    <name evidence="2" type="ORF">N800_02800</name>
</gene>
<reference evidence="2 3" key="1">
    <citation type="submission" date="2013-08" db="EMBL/GenBank/DDBJ databases">
        <title>Genome sequencing of Lysobacter.</title>
        <authorList>
            <person name="Zhang S."/>
            <person name="Wang G."/>
        </authorList>
    </citation>
    <scope>NUCLEOTIDE SEQUENCE [LARGE SCALE GENOMIC DNA]</scope>
    <source>
        <strain evidence="2 3">GH1-9</strain>
    </source>
</reference>
<accession>A0A0A0EU30</accession>
<protein>
    <recommendedName>
        <fullName evidence="4">DUF5329 domain-containing protein</fullName>
    </recommendedName>
</protein>
<feature type="signal peptide" evidence="1">
    <location>
        <begin position="1"/>
        <end position="17"/>
    </location>
</feature>
<dbReference type="InterPro" id="IPR035242">
    <property type="entry name" value="DUF5329"/>
</dbReference>
<dbReference type="eggNOG" id="ENOG5032ZEV">
    <property type="taxonomic scope" value="Bacteria"/>
</dbReference>
<comment type="caution">
    <text evidence="2">The sequence shown here is derived from an EMBL/GenBank/DDBJ whole genome shotgun (WGS) entry which is preliminary data.</text>
</comment>
<dbReference type="Pfam" id="PF17263">
    <property type="entry name" value="DUF5329"/>
    <property type="match status" value="1"/>
</dbReference>
<dbReference type="RefSeq" id="WP_036137099.1">
    <property type="nucleotide sequence ID" value="NZ_AVPU01000013.1"/>
</dbReference>
<keyword evidence="1" id="KW-0732">Signal</keyword>
<evidence type="ECO:0000313" key="2">
    <source>
        <dbReference type="EMBL" id="KGM54396.1"/>
    </source>
</evidence>
<dbReference type="OrthoDB" id="344871at2"/>
<feature type="chain" id="PRO_5001969246" description="DUF5329 domain-containing protein" evidence="1">
    <location>
        <begin position="18"/>
        <end position="125"/>
    </location>
</feature>
<dbReference type="AlphaFoldDB" id="A0A0A0EU30"/>
<evidence type="ECO:0000256" key="1">
    <source>
        <dbReference type="SAM" id="SignalP"/>
    </source>
</evidence>
<evidence type="ECO:0000313" key="3">
    <source>
        <dbReference type="Proteomes" id="UP000029998"/>
    </source>
</evidence>
<sequence>MKRLALVVLWFAASALAGPAPPPVVAREVAQLFTALEQSGCDFQRNGSWHTAAEASAHLRRKYDYLLKKGLVTSSERFIQLAASRSSLSGQPYHVRCGDAAPVESSTWFGRRLVEIRARAGALAH</sequence>
<dbReference type="STRING" id="1385517.N800_02800"/>
<proteinExistence type="predicted"/>
<dbReference type="EMBL" id="AVPU01000013">
    <property type="protein sequence ID" value="KGM54396.1"/>
    <property type="molecule type" value="Genomic_DNA"/>
</dbReference>
<keyword evidence="3" id="KW-1185">Reference proteome</keyword>
<evidence type="ECO:0008006" key="4">
    <source>
        <dbReference type="Google" id="ProtNLM"/>
    </source>
</evidence>
<dbReference type="Proteomes" id="UP000029998">
    <property type="component" value="Unassembled WGS sequence"/>
</dbReference>
<name>A0A0A0EU30_9GAMM</name>